<dbReference type="KEGG" id="bhp:BHAMNSH16_00335"/>
<evidence type="ECO:0000313" key="2">
    <source>
        <dbReference type="Proteomes" id="UP000264880"/>
    </source>
</evidence>
<gene>
    <name evidence="1" type="ORF">BHAMNSH16_00335</name>
</gene>
<evidence type="ECO:0000313" key="1">
    <source>
        <dbReference type="EMBL" id="ASJ20181.1"/>
    </source>
</evidence>
<dbReference type="AlphaFoldDB" id="A0AAC9TTL7"/>
<dbReference type="RefSeq" id="WP_069731979.1">
    <property type="nucleotide sequence ID" value="NZ_CP019914.1"/>
</dbReference>
<accession>A0AAC9TTL7</accession>
<reference evidence="1 2" key="1">
    <citation type="submission" date="2017-02" db="EMBL/GenBank/DDBJ databases">
        <title>Complete genome sequence of Brachyspira hampsonii genomovar I strain NSH-16 (ATCC BAA-2463).</title>
        <authorList>
            <person name="Mirajkar N.S."/>
            <person name="Gebhart C.J."/>
        </authorList>
    </citation>
    <scope>NUCLEOTIDE SEQUENCE [LARGE SCALE GENOMIC DNA]</scope>
    <source>
        <strain evidence="1 2">NSH-16</strain>
    </source>
</reference>
<proteinExistence type="predicted"/>
<organism evidence="1 2">
    <name type="scientific">Brachyspira hampsonii</name>
    <dbReference type="NCBI Taxonomy" id="1287055"/>
    <lineage>
        <taxon>Bacteria</taxon>
        <taxon>Pseudomonadati</taxon>
        <taxon>Spirochaetota</taxon>
        <taxon>Spirochaetia</taxon>
        <taxon>Brachyspirales</taxon>
        <taxon>Brachyspiraceae</taxon>
        <taxon>Brachyspira</taxon>
    </lineage>
</organism>
<name>A0AAC9TTL7_9SPIR</name>
<keyword evidence="2" id="KW-1185">Reference proteome</keyword>
<sequence length="167" mass="20019">MLSEERKKELKNLVKNKLKIFLNDYCFIGGMSLEYLGGRKAVEIKFDMFIKYKPIVKVIWIEIPFPKYRKKDINNHDISTKVERIKKLVRDEFKDKIDGYFHDVIIHIGDNFEHNRIINKGPDQTRPDQTRPDQTRPNIHICSDYICFYNNSKYKKLQPMLQYYIAA</sequence>
<dbReference type="Proteomes" id="UP000264880">
    <property type="component" value="Chromosome"/>
</dbReference>
<dbReference type="EMBL" id="CP019914">
    <property type="protein sequence ID" value="ASJ20181.1"/>
    <property type="molecule type" value="Genomic_DNA"/>
</dbReference>
<protein>
    <submittedName>
        <fullName evidence="1">Uncharacterized protein</fullName>
    </submittedName>
</protein>